<dbReference type="EMBL" id="JAPEVI010000003">
    <property type="protein sequence ID" value="MCX2725831.1"/>
    <property type="molecule type" value="Genomic_DNA"/>
</dbReference>
<dbReference type="RefSeq" id="WP_265966970.1">
    <property type="nucleotide sequence ID" value="NZ_JAPEVI010000003.1"/>
</dbReference>
<evidence type="ECO:0000313" key="2">
    <source>
        <dbReference type="Proteomes" id="UP001300261"/>
    </source>
</evidence>
<keyword evidence="2" id="KW-1185">Reference proteome</keyword>
<dbReference type="Proteomes" id="UP001300261">
    <property type="component" value="Unassembled WGS sequence"/>
</dbReference>
<organism evidence="1 2">
    <name type="scientific">Roseibium salinum</name>
    <dbReference type="NCBI Taxonomy" id="1604349"/>
    <lineage>
        <taxon>Bacteria</taxon>
        <taxon>Pseudomonadati</taxon>
        <taxon>Pseudomonadota</taxon>
        <taxon>Alphaproteobacteria</taxon>
        <taxon>Hyphomicrobiales</taxon>
        <taxon>Stappiaceae</taxon>
        <taxon>Roseibium</taxon>
    </lineage>
</organism>
<reference evidence="1 2" key="1">
    <citation type="journal article" date="2016" name="Int. J. Syst. Evol. Microbiol.">
        <title>Labrenzia salina sp. nov., isolated from the rhizosphere of the halophyte Arthrocnemum macrostachyum.</title>
        <authorList>
            <person name="Camacho M."/>
            <person name="Redondo-Gomez S."/>
            <person name="Rodriguez-Llorente I."/>
            <person name="Rohde M."/>
            <person name="Sproer C."/>
            <person name="Schumann P."/>
            <person name="Klenk H.P."/>
            <person name="Montero-Calasanz M.D.C."/>
        </authorList>
    </citation>
    <scope>NUCLEOTIDE SEQUENCE [LARGE SCALE GENOMIC DNA]</scope>
    <source>
        <strain evidence="1 2">DSM 29163</strain>
    </source>
</reference>
<proteinExistence type="predicted"/>
<comment type="caution">
    <text evidence="1">The sequence shown here is derived from an EMBL/GenBank/DDBJ whole genome shotgun (WGS) entry which is preliminary data.</text>
</comment>
<sequence length="134" mass="15885">MVKQITVTALFFLFAIEAFANIFPMDEKSQKHLSLFYFTDRYIFDDTFRECAFSWPSEPPDRQCAHYFQEARVNLEGWGIDYDRRIEQMIHVYVAISSSLPGHCLAKYKQNKEMCLIEYKTEKEKFVKEINSGN</sequence>
<name>A0ABT3R9Z5_9HYPH</name>
<accession>A0ABT3R9Z5</accession>
<gene>
    <name evidence="1" type="ORF">ON753_26325</name>
</gene>
<evidence type="ECO:0000313" key="1">
    <source>
        <dbReference type="EMBL" id="MCX2725831.1"/>
    </source>
</evidence>
<protein>
    <submittedName>
        <fullName evidence="1">Uncharacterized protein</fullName>
    </submittedName>
</protein>